<dbReference type="InterPro" id="IPR035965">
    <property type="entry name" value="PAS-like_dom_sf"/>
</dbReference>
<feature type="domain" description="EAL" evidence="5">
    <location>
        <begin position="741"/>
        <end position="995"/>
    </location>
</feature>
<comment type="caution">
    <text evidence="7">The sequence shown here is derived from an EMBL/GenBank/DDBJ whole genome shotgun (WGS) entry which is preliminary data.</text>
</comment>
<dbReference type="SMART" id="SM00052">
    <property type="entry name" value="EAL"/>
    <property type="match status" value="1"/>
</dbReference>
<keyword evidence="2" id="KW-0472">Membrane</keyword>
<dbReference type="OrthoDB" id="7251575at2"/>
<feature type="region of interest" description="Disordered" evidence="1">
    <location>
        <begin position="19"/>
        <end position="68"/>
    </location>
</feature>
<dbReference type="InterPro" id="IPR043128">
    <property type="entry name" value="Rev_trsase/Diguanyl_cyclase"/>
</dbReference>
<dbReference type="InterPro" id="IPR013767">
    <property type="entry name" value="PAS_fold"/>
</dbReference>
<evidence type="ECO:0000313" key="7">
    <source>
        <dbReference type="EMBL" id="TWB45226.1"/>
    </source>
</evidence>
<dbReference type="PROSITE" id="PS50113">
    <property type="entry name" value="PAC"/>
    <property type="match status" value="2"/>
</dbReference>
<feature type="domain" description="PAS" evidence="3">
    <location>
        <begin position="439"/>
        <end position="511"/>
    </location>
</feature>
<dbReference type="InterPro" id="IPR035919">
    <property type="entry name" value="EAL_sf"/>
</dbReference>
<dbReference type="SUPFAM" id="SSF55785">
    <property type="entry name" value="PYP-like sensor domain (PAS domain)"/>
    <property type="match status" value="2"/>
</dbReference>
<dbReference type="Proteomes" id="UP000315751">
    <property type="component" value="Unassembled WGS sequence"/>
</dbReference>
<dbReference type="SMART" id="SM00267">
    <property type="entry name" value="GGDEF"/>
    <property type="match status" value="1"/>
</dbReference>
<dbReference type="FunFam" id="3.20.20.450:FF:000001">
    <property type="entry name" value="Cyclic di-GMP phosphodiesterase yahA"/>
    <property type="match status" value="1"/>
</dbReference>
<protein>
    <submittedName>
        <fullName evidence="7">PAS domain S-box-containing protein/diguanylate cyclase (GGDEF)-like protein</fullName>
    </submittedName>
</protein>
<dbReference type="NCBIfam" id="TIGR00254">
    <property type="entry name" value="GGDEF"/>
    <property type="match status" value="1"/>
</dbReference>
<dbReference type="Gene3D" id="3.30.450.20">
    <property type="entry name" value="PAS domain"/>
    <property type="match status" value="2"/>
</dbReference>
<gene>
    <name evidence="7" type="ORF">FBZ90_102181</name>
</gene>
<keyword evidence="8" id="KW-1185">Reference proteome</keyword>
<feature type="domain" description="GGDEF" evidence="6">
    <location>
        <begin position="599"/>
        <end position="732"/>
    </location>
</feature>
<dbReference type="Pfam" id="PF00989">
    <property type="entry name" value="PAS"/>
    <property type="match status" value="1"/>
</dbReference>
<evidence type="ECO:0000259" key="4">
    <source>
        <dbReference type="PROSITE" id="PS50113"/>
    </source>
</evidence>
<dbReference type="InterPro" id="IPR000700">
    <property type="entry name" value="PAS-assoc_C"/>
</dbReference>
<name>A0A560HFL7_9PROT</name>
<evidence type="ECO:0000256" key="2">
    <source>
        <dbReference type="SAM" id="Phobius"/>
    </source>
</evidence>
<dbReference type="SUPFAM" id="SSF55073">
    <property type="entry name" value="Nucleotide cyclase"/>
    <property type="match status" value="1"/>
</dbReference>
<keyword evidence="2" id="KW-0812">Transmembrane</keyword>
<dbReference type="InterPro" id="IPR000160">
    <property type="entry name" value="GGDEF_dom"/>
</dbReference>
<evidence type="ECO:0000259" key="3">
    <source>
        <dbReference type="PROSITE" id="PS50112"/>
    </source>
</evidence>
<dbReference type="CDD" id="cd00130">
    <property type="entry name" value="PAS"/>
    <property type="match status" value="2"/>
</dbReference>
<dbReference type="Pfam" id="PF00990">
    <property type="entry name" value="GGDEF"/>
    <property type="match status" value="1"/>
</dbReference>
<reference evidence="7 8" key="1">
    <citation type="submission" date="2019-06" db="EMBL/GenBank/DDBJ databases">
        <title>Genomic Encyclopedia of Type Strains, Phase IV (KMG-V): Genome sequencing to study the core and pangenomes of soil and plant-associated prokaryotes.</title>
        <authorList>
            <person name="Whitman W."/>
        </authorList>
    </citation>
    <scope>NUCLEOTIDE SEQUENCE [LARGE SCALE GENOMIC DNA]</scope>
    <source>
        <strain evidence="7 8">BR 11622</strain>
    </source>
</reference>
<dbReference type="NCBIfam" id="TIGR00229">
    <property type="entry name" value="sensory_box"/>
    <property type="match status" value="2"/>
</dbReference>
<dbReference type="Pfam" id="PF00563">
    <property type="entry name" value="EAL"/>
    <property type="match status" value="1"/>
</dbReference>
<accession>A0A560HFL7</accession>
<feature type="compositionally biased region" description="Polar residues" evidence="1">
    <location>
        <begin position="38"/>
        <end position="48"/>
    </location>
</feature>
<dbReference type="PROSITE" id="PS50887">
    <property type="entry name" value="GGDEF"/>
    <property type="match status" value="1"/>
</dbReference>
<dbReference type="SMART" id="SM00086">
    <property type="entry name" value="PAC"/>
    <property type="match status" value="2"/>
</dbReference>
<feature type="domain" description="PAC" evidence="4">
    <location>
        <begin position="388"/>
        <end position="438"/>
    </location>
</feature>
<dbReference type="SMART" id="SM00091">
    <property type="entry name" value="PAS"/>
    <property type="match status" value="2"/>
</dbReference>
<dbReference type="InterPro" id="IPR001610">
    <property type="entry name" value="PAC"/>
</dbReference>
<dbReference type="RefSeq" id="WP_145729637.1">
    <property type="nucleotide sequence ID" value="NZ_VITR01000002.1"/>
</dbReference>
<dbReference type="PROSITE" id="PS50883">
    <property type="entry name" value="EAL"/>
    <property type="match status" value="1"/>
</dbReference>
<dbReference type="InterPro" id="IPR013655">
    <property type="entry name" value="PAS_fold_3"/>
</dbReference>
<evidence type="ECO:0000256" key="1">
    <source>
        <dbReference type="SAM" id="MobiDB-lite"/>
    </source>
</evidence>
<dbReference type="Gene3D" id="3.30.70.270">
    <property type="match status" value="1"/>
</dbReference>
<dbReference type="SUPFAM" id="SSF141868">
    <property type="entry name" value="EAL domain-like"/>
    <property type="match status" value="1"/>
</dbReference>
<dbReference type="InterPro" id="IPR000014">
    <property type="entry name" value="PAS"/>
</dbReference>
<dbReference type="InterPro" id="IPR029787">
    <property type="entry name" value="Nucleotide_cyclase"/>
</dbReference>
<dbReference type="PANTHER" id="PTHR44757:SF2">
    <property type="entry name" value="BIOFILM ARCHITECTURE MAINTENANCE PROTEIN MBAA"/>
    <property type="match status" value="1"/>
</dbReference>
<feature type="domain" description="PAS" evidence="3">
    <location>
        <begin position="310"/>
        <end position="380"/>
    </location>
</feature>
<evidence type="ECO:0000313" key="8">
    <source>
        <dbReference type="Proteomes" id="UP000315751"/>
    </source>
</evidence>
<dbReference type="GO" id="GO:0006355">
    <property type="term" value="P:regulation of DNA-templated transcription"/>
    <property type="evidence" value="ECO:0007669"/>
    <property type="project" value="InterPro"/>
</dbReference>
<feature type="transmembrane region" description="Helical" evidence="2">
    <location>
        <begin position="221"/>
        <end position="242"/>
    </location>
</feature>
<organism evidence="7 8">
    <name type="scientific">Nitrospirillum amazonense</name>
    <dbReference type="NCBI Taxonomy" id="28077"/>
    <lineage>
        <taxon>Bacteria</taxon>
        <taxon>Pseudomonadati</taxon>
        <taxon>Pseudomonadota</taxon>
        <taxon>Alphaproteobacteria</taxon>
        <taxon>Rhodospirillales</taxon>
        <taxon>Azospirillaceae</taxon>
        <taxon>Nitrospirillum</taxon>
    </lineage>
</organism>
<dbReference type="Pfam" id="PF08447">
    <property type="entry name" value="PAS_3"/>
    <property type="match status" value="1"/>
</dbReference>
<feature type="domain" description="PAC" evidence="4">
    <location>
        <begin position="515"/>
        <end position="567"/>
    </location>
</feature>
<evidence type="ECO:0000259" key="5">
    <source>
        <dbReference type="PROSITE" id="PS50883"/>
    </source>
</evidence>
<dbReference type="InterPro" id="IPR052155">
    <property type="entry name" value="Biofilm_reg_signaling"/>
</dbReference>
<dbReference type="CDD" id="cd01949">
    <property type="entry name" value="GGDEF"/>
    <property type="match status" value="1"/>
</dbReference>
<dbReference type="InterPro" id="IPR001633">
    <property type="entry name" value="EAL_dom"/>
</dbReference>
<dbReference type="PROSITE" id="PS50112">
    <property type="entry name" value="PAS"/>
    <property type="match status" value="2"/>
</dbReference>
<dbReference type="PANTHER" id="PTHR44757">
    <property type="entry name" value="DIGUANYLATE CYCLASE DGCP"/>
    <property type="match status" value="1"/>
</dbReference>
<keyword evidence="2" id="KW-1133">Transmembrane helix</keyword>
<dbReference type="CDD" id="cd01948">
    <property type="entry name" value="EAL"/>
    <property type="match status" value="1"/>
</dbReference>
<dbReference type="Gene3D" id="3.20.20.450">
    <property type="entry name" value="EAL domain"/>
    <property type="match status" value="1"/>
</dbReference>
<proteinExistence type="predicted"/>
<dbReference type="AlphaFoldDB" id="A0A560HFL7"/>
<dbReference type="EMBL" id="VITR01000002">
    <property type="protein sequence ID" value="TWB45226.1"/>
    <property type="molecule type" value="Genomic_DNA"/>
</dbReference>
<evidence type="ECO:0000259" key="6">
    <source>
        <dbReference type="PROSITE" id="PS50887"/>
    </source>
</evidence>
<sequence length="1002" mass="110472">MTPPPSSEAPSSSRILARFGTAHAVTNGAPHDGARPQDTASQHTDPQHTGTGTAPDGKGGDGGKGRLPLRKRLSYKQARNTALLTLALGVILNTAQITYDLFNVEQQTDQLVQQVLSTARQPAAEAAYAFDQALAERVLTGLFEYRPLYHAVIYEDFGNQLAAKDRPEAEGGLKWLAEILLPQEKTFSIQLVIERHNQNVGVLKVSVDRYLIALDFFRRSAIVLGVGLVWTVALILVVVFYISLSKPFLRLTHGIAAVDARRPADVLLTVPPQHADDELGLLARTTNDLLLEFDRALVECERVEARLRERETHLSGIMDNVADGIITLDEDLRVATMNRAAHLLFGYEPGQAAGQPFVGFIADEDWPRVSTELMACLRRQGGSHGGEQRAEVQGRRQDGTTFAMAFGVSQMRLGDRRTAICVVQDITQRKRSERALRESEERLKQAVSATRSGVFDADFATGLTWWSPEFLEMLGYPGGASPWHDKPLEALLHPDDAPATMSTIERYLSGDSGDYLSVFRLRKSDGSWLWIEARGLAIRDERGRPVRFTGTMTDVTDRKRFEEQLLYVSTHDPLTGLANRTLLQDRLQHAIAHGARKGTSVAVLVMDLDRFKLVNDSLGSQVGDKLLRALGQRLVSCVRAADTVGRMGADEFMVIAEDLPEPQVAARIAEAILVGLTRPFAIDGQQLFITTSIGISLFPGDATDTDALLRDAATAMDNAKAAGGNSYQFFTPRMNEEAVARLSMEHALREALDLNQFSLHYQPKIDLETLNPVGTEALIRWNHPEMGSVSPARFIPMAEENGLIVPIGEWVMRTALAQIRTWQEQGLQPLPVAVNVSVRQLSSGQFAERVRQLLQEYGVGPEFLELEITETAMMSNLAYIADTLAELRSQGISIAIDDFGTGYSSLSYLRRLPITTLKIDRSFVSEATSNTDTAAIAATIIAMGRQLGLTVVAEGIETEEQLDFLRRHQCDQLQGFFFSKPRPADDFCKTFLKPTKMQAVAS</sequence>